<dbReference type="Pfam" id="PF13822">
    <property type="entry name" value="ACC_epsilon"/>
    <property type="match status" value="1"/>
</dbReference>
<evidence type="ECO:0000313" key="2">
    <source>
        <dbReference type="Proteomes" id="UP000444980"/>
    </source>
</evidence>
<dbReference type="GO" id="GO:0003989">
    <property type="term" value="F:acetyl-CoA carboxylase activity"/>
    <property type="evidence" value="ECO:0007669"/>
    <property type="project" value="InterPro"/>
</dbReference>
<evidence type="ECO:0008006" key="3">
    <source>
        <dbReference type="Google" id="ProtNLM"/>
    </source>
</evidence>
<dbReference type="Proteomes" id="UP000444980">
    <property type="component" value="Unassembled WGS sequence"/>
</dbReference>
<evidence type="ECO:0000313" key="1">
    <source>
        <dbReference type="EMBL" id="GED97366.1"/>
    </source>
</evidence>
<accession>A0A7I9UWX5</accession>
<organism evidence="1 2">
    <name type="scientific">Gordonia crocea</name>
    <dbReference type="NCBI Taxonomy" id="589162"/>
    <lineage>
        <taxon>Bacteria</taxon>
        <taxon>Bacillati</taxon>
        <taxon>Actinomycetota</taxon>
        <taxon>Actinomycetes</taxon>
        <taxon>Mycobacteriales</taxon>
        <taxon>Gordoniaceae</taxon>
        <taxon>Gordonia</taxon>
    </lineage>
</organism>
<reference evidence="2" key="1">
    <citation type="submission" date="2019-06" db="EMBL/GenBank/DDBJ databases">
        <title>Gordonia isolated from sludge of a wastewater treatment plant.</title>
        <authorList>
            <person name="Tamura T."/>
            <person name="Aoyama K."/>
            <person name="Kang Y."/>
            <person name="Saito S."/>
            <person name="Akiyama N."/>
            <person name="Yazawa K."/>
            <person name="Gonoi T."/>
            <person name="Mikami Y."/>
        </authorList>
    </citation>
    <scope>NUCLEOTIDE SEQUENCE [LARGE SCALE GENOMIC DNA]</scope>
    <source>
        <strain evidence="2">NBRC 107697</strain>
    </source>
</reference>
<dbReference type="GO" id="GO:0004658">
    <property type="term" value="F:propionyl-CoA carboxylase activity"/>
    <property type="evidence" value="ECO:0007669"/>
    <property type="project" value="InterPro"/>
</dbReference>
<gene>
    <name evidence="1" type="ORF">nbrc107697_14050</name>
</gene>
<dbReference type="EMBL" id="BJOU01000001">
    <property type="protein sequence ID" value="GED97366.1"/>
    <property type="molecule type" value="Genomic_DNA"/>
</dbReference>
<comment type="caution">
    <text evidence="1">The sequence shown here is derived from an EMBL/GenBank/DDBJ whole genome shotgun (WGS) entry which is preliminary data.</text>
</comment>
<name>A0A7I9UWX5_9ACTN</name>
<keyword evidence="2" id="KW-1185">Reference proteome</keyword>
<dbReference type="RefSeq" id="WP_161926700.1">
    <property type="nucleotide sequence ID" value="NZ_BJOU01000001.1"/>
</dbReference>
<protein>
    <recommendedName>
        <fullName evidence="3">Acyl-CoA carboxylase subunit epsilon</fullName>
    </recommendedName>
</protein>
<proteinExistence type="predicted"/>
<dbReference type="AlphaFoldDB" id="A0A7I9UWX5"/>
<dbReference type="OrthoDB" id="4377572at2"/>
<sequence>MSDAAKNDAEKKPLLTVVKGNPTATELAALTAVVVARASGGAGESRPAVRNDWGRPVDRLRRNWASPTSFYHELW</sequence>
<dbReference type="InterPro" id="IPR032716">
    <property type="entry name" value="ACC_epsilon"/>
</dbReference>